<dbReference type="Gene3D" id="3.90.550.10">
    <property type="entry name" value="Spore Coat Polysaccharide Biosynthesis Protein SpsA, Chain A"/>
    <property type="match status" value="1"/>
</dbReference>
<dbReference type="InterPro" id="IPR050834">
    <property type="entry name" value="Glycosyltransf_2"/>
</dbReference>
<sequence length="275" mass="32198">MTEFSVLMSIYFKENPIYFRQCLESIFKQTFLPNEIVLIKDGPLPIELDAVITEYTNNYPKIFKIISLSENKGLGNALAIGVVQCSNQIIARMDTDDICAINRFEKQIKFLDSNPNIDLVGSNVEEFNNVPGDLKRYRKMPEQGEALRKYSRFRNPVNHPSVMFRKDKVLEAGNYNGDILLFEDFSLFIRMLQNGCEFFNIQECLLYFRTGIGIEVIKRRSGLFYIKNEWKFAKLALKIGNLNIFEWLFYIATKLPLRLLPPRVILYIYNQFLRH</sequence>
<organism evidence="5 6">
    <name type="scientific">Flavobacterium potami</name>
    <dbReference type="NCBI Taxonomy" id="2872310"/>
    <lineage>
        <taxon>Bacteria</taxon>
        <taxon>Pseudomonadati</taxon>
        <taxon>Bacteroidota</taxon>
        <taxon>Flavobacteriia</taxon>
        <taxon>Flavobacteriales</taxon>
        <taxon>Flavobacteriaceae</taxon>
        <taxon>Flavobacterium</taxon>
    </lineage>
</organism>
<dbReference type="Pfam" id="PF00535">
    <property type="entry name" value="Glycos_transf_2"/>
    <property type="match status" value="1"/>
</dbReference>
<dbReference type="AlphaFoldDB" id="A0A9X1HDM8"/>
<dbReference type="RefSeq" id="WP_223708273.1">
    <property type="nucleotide sequence ID" value="NZ_JAINUY010000006.1"/>
</dbReference>
<dbReference type="SUPFAM" id="SSF53448">
    <property type="entry name" value="Nucleotide-diphospho-sugar transferases"/>
    <property type="match status" value="1"/>
</dbReference>
<proteinExistence type="inferred from homology"/>
<evidence type="ECO:0000256" key="3">
    <source>
        <dbReference type="ARBA" id="ARBA00022679"/>
    </source>
</evidence>
<dbReference type="InterPro" id="IPR001173">
    <property type="entry name" value="Glyco_trans_2-like"/>
</dbReference>
<feature type="domain" description="Glycosyltransferase 2-like" evidence="4">
    <location>
        <begin position="5"/>
        <end position="163"/>
    </location>
</feature>
<evidence type="ECO:0000313" key="6">
    <source>
        <dbReference type="Proteomes" id="UP001139366"/>
    </source>
</evidence>
<dbReference type="EC" id="2.4.-.-" evidence="5"/>
<dbReference type="PANTHER" id="PTHR43685">
    <property type="entry name" value="GLYCOSYLTRANSFERASE"/>
    <property type="match status" value="1"/>
</dbReference>
<comment type="similarity">
    <text evidence="1">Belongs to the glycosyltransferase 2 family.</text>
</comment>
<keyword evidence="6" id="KW-1185">Reference proteome</keyword>
<evidence type="ECO:0000256" key="1">
    <source>
        <dbReference type="ARBA" id="ARBA00006739"/>
    </source>
</evidence>
<dbReference type="Proteomes" id="UP001139366">
    <property type="component" value="Unassembled WGS sequence"/>
</dbReference>
<reference evidence="5 6" key="1">
    <citation type="journal article" date="2023" name="Antonie Van Leeuwenhoek">
        <title>Flavobacterium potami sp. nov., a multi-metal resistance genes harbouring bacterium isolated from shallow river silt.</title>
        <authorList>
            <person name="Li S."/>
            <person name="Mao S."/>
            <person name="Mu W."/>
            <person name="Guo B."/>
            <person name="Li C."/>
            <person name="Zhu Q."/>
            <person name="Hou X."/>
            <person name="Zhao Y."/>
            <person name="Wei S."/>
            <person name="Liu H."/>
            <person name="Liu A."/>
        </authorList>
    </citation>
    <scope>NUCLEOTIDE SEQUENCE [LARGE SCALE GENOMIC DNA]</scope>
    <source>
        <strain evidence="5 6">17A</strain>
    </source>
</reference>
<dbReference type="GO" id="GO:0016757">
    <property type="term" value="F:glycosyltransferase activity"/>
    <property type="evidence" value="ECO:0007669"/>
    <property type="project" value="UniProtKB-KW"/>
</dbReference>
<accession>A0A9X1HDM8</accession>
<keyword evidence="2 5" id="KW-0328">Glycosyltransferase</keyword>
<dbReference type="PANTHER" id="PTHR43685:SF5">
    <property type="entry name" value="GLYCOSYLTRANSFERASE EPSE-RELATED"/>
    <property type="match status" value="1"/>
</dbReference>
<evidence type="ECO:0000256" key="2">
    <source>
        <dbReference type="ARBA" id="ARBA00022676"/>
    </source>
</evidence>
<gene>
    <name evidence="5" type="ORF">K6T82_17370</name>
</gene>
<dbReference type="InterPro" id="IPR029044">
    <property type="entry name" value="Nucleotide-diphossugar_trans"/>
</dbReference>
<comment type="caution">
    <text evidence="5">The sequence shown here is derived from an EMBL/GenBank/DDBJ whole genome shotgun (WGS) entry which is preliminary data.</text>
</comment>
<evidence type="ECO:0000259" key="4">
    <source>
        <dbReference type="Pfam" id="PF00535"/>
    </source>
</evidence>
<evidence type="ECO:0000313" key="5">
    <source>
        <dbReference type="EMBL" id="MBZ4036544.1"/>
    </source>
</evidence>
<dbReference type="EMBL" id="JAINUY010000006">
    <property type="protein sequence ID" value="MBZ4036544.1"/>
    <property type="molecule type" value="Genomic_DNA"/>
</dbReference>
<name>A0A9X1HDM8_9FLAO</name>
<keyword evidence="3 5" id="KW-0808">Transferase</keyword>
<protein>
    <submittedName>
        <fullName evidence="5">Glycosyltransferase</fullName>
        <ecNumber evidence="5">2.4.-.-</ecNumber>
    </submittedName>
</protein>